<organism evidence="3 4">
    <name type="scientific">Thermostichus vulcanus str. 'Rupite'</name>
    <dbReference type="NCBI Taxonomy" id="2813851"/>
    <lineage>
        <taxon>Bacteria</taxon>
        <taxon>Bacillati</taxon>
        <taxon>Cyanobacteriota</taxon>
        <taxon>Cyanophyceae</taxon>
        <taxon>Thermostichales</taxon>
        <taxon>Thermostichaceae</taxon>
        <taxon>Thermostichus</taxon>
    </lineage>
</organism>
<reference evidence="3" key="1">
    <citation type="submission" date="2021-02" db="EMBL/GenBank/DDBJ databases">
        <title>The CRISPR/cas machinery reduction and long-range gene transfer in the hot spring cyanobacterium Synechococcus.</title>
        <authorList>
            <person name="Dvorak P."/>
            <person name="Jahodarova E."/>
            <person name="Hasler P."/>
            <person name="Poulickova A."/>
        </authorList>
    </citation>
    <scope>NUCLEOTIDE SEQUENCE</scope>
    <source>
        <strain evidence="3">Rupite</strain>
    </source>
</reference>
<protein>
    <submittedName>
        <fullName evidence="3">Adenylate/guanylate cyclase domain-containing protein</fullName>
    </submittedName>
</protein>
<evidence type="ECO:0000259" key="2">
    <source>
        <dbReference type="PROSITE" id="PS51085"/>
    </source>
</evidence>
<sequence>MRITCRPDNLVVEASPLHTVLENLLNAGVRHAHACGGNAACSTCRIMILEGSEHCRSMTPAEKKLAERLDLPVHIRLACQTRITGDVTLQRLVLDREDVEVAQHQLRAQSMGSQVSAAILSASLRGMATFDEDNFPYDIVYTLGRYFTQMGALVQRYQGVLASHSGFKSLALFGLKNPQNPQDAVQQALQTGLALLESVANLNTTLRELSYPEVSLTLGIHYGPTILLNIDPQDPQRVSAFGKSVNFATWLESANGELSSQLLISAPVYRAVKEQLSQVQAHPVKPSPNAKTIQVYAVDPRQANLLPKEDSVTGSPLATTQPTGWLETLREWLRAWSRF</sequence>
<name>A0ABT0CDP2_THEVL</name>
<dbReference type="Gene3D" id="3.30.70.1230">
    <property type="entry name" value="Nucleotide cyclase"/>
    <property type="match status" value="1"/>
</dbReference>
<dbReference type="RefSeq" id="WP_244351792.1">
    <property type="nucleotide sequence ID" value="NZ_JAFIRA010000038.1"/>
</dbReference>
<dbReference type="CDD" id="cd00207">
    <property type="entry name" value="fer2"/>
    <property type="match status" value="1"/>
</dbReference>
<dbReference type="Pfam" id="PF00111">
    <property type="entry name" value="Fer2"/>
    <property type="match status" value="1"/>
</dbReference>
<dbReference type="SMART" id="SM00044">
    <property type="entry name" value="CYCc"/>
    <property type="match status" value="1"/>
</dbReference>
<proteinExistence type="predicted"/>
<dbReference type="SUPFAM" id="SSF54292">
    <property type="entry name" value="2Fe-2S ferredoxin-like"/>
    <property type="match status" value="1"/>
</dbReference>
<evidence type="ECO:0000313" key="3">
    <source>
        <dbReference type="EMBL" id="MCJ2543837.1"/>
    </source>
</evidence>
<feature type="domain" description="Guanylate cyclase" evidence="1">
    <location>
        <begin position="118"/>
        <end position="252"/>
    </location>
</feature>
<dbReference type="InterPro" id="IPR001041">
    <property type="entry name" value="2Fe-2S_ferredoxin-type"/>
</dbReference>
<evidence type="ECO:0000313" key="4">
    <source>
        <dbReference type="Proteomes" id="UP000830835"/>
    </source>
</evidence>
<dbReference type="CDD" id="cd07302">
    <property type="entry name" value="CHD"/>
    <property type="match status" value="1"/>
</dbReference>
<dbReference type="InterPro" id="IPR001054">
    <property type="entry name" value="A/G_cyclase"/>
</dbReference>
<feature type="domain" description="2Fe-2S ferredoxin-type" evidence="2">
    <location>
        <begin position="1"/>
        <end position="95"/>
    </location>
</feature>
<accession>A0ABT0CDP2</accession>
<keyword evidence="4" id="KW-1185">Reference proteome</keyword>
<evidence type="ECO:0000259" key="1">
    <source>
        <dbReference type="PROSITE" id="PS50125"/>
    </source>
</evidence>
<dbReference type="InterPro" id="IPR029787">
    <property type="entry name" value="Nucleotide_cyclase"/>
</dbReference>
<dbReference type="SUPFAM" id="SSF55073">
    <property type="entry name" value="Nucleotide cyclase"/>
    <property type="match status" value="1"/>
</dbReference>
<dbReference type="EMBL" id="JAFIRA010000038">
    <property type="protein sequence ID" value="MCJ2543837.1"/>
    <property type="molecule type" value="Genomic_DNA"/>
</dbReference>
<dbReference type="PROSITE" id="PS51085">
    <property type="entry name" value="2FE2S_FER_2"/>
    <property type="match status" value="1"/>
</dbReference>
<dbReference type="InterPro" id="IPR036010">
    <property type="entry name" value="2Fe-2S_ferredoxin-like_sf"/>
</dbReference>
<comment type="caution">
    <text evidence="3">The sequence shown here is derived from an EMBL/GenBank/DDBJ whole genome shotgun (WGS) entry which is preliminary data.</text>
</comment>
<dbReference type="InterPro" id="IPR012675">
    <property type="entry name" value="Beta-grasp_dom_sf"/>
</dbReference>
<dbReference type="Gene3D" id="3.10.20.30">
    <property type="match status" value="1"/>
</dbReference>
<gene>
    <name evidence="3" type="ORF">JX360_13160</name>
</gene>
<dbReference type="PROSITE" id="PS50125">
    <property type="entry name" value="GUANYLATE_CYCLASE_2"/>
    <property type="match status" value="1"/>
</dbReference>
<dbReference type="Proteomes" id="UP000830835">
    <property type="component" value="Unassembled WGS sequence"/>
</dbReference>
<dbReference type="Pfam" id="PF00211">
    <property type="entry name" value="Guanylate_cyc"/>
    <property type="match status" value="1"/>
</dbReference>